<dbReference type="GO" id="GO:0070967">
    <property type="term" value="F:coenzyme F420 binding"/>
    <property type="evidence" value="ECO:0007669"/>
    <property type="project" value="TreeGrafter"/>
</dbReference>
<dbReference type="InterPro" id="IPR052019">
    <property type="entry name" value="F420H2_bilvrd_red/Heme_oxyg"/>
</dbReference>
<dbReference type="GO" id="GO:0005829">
    <property type="term" value="C:cytosol"/>
    <property type="evidence" value="ECO:0007669"/>
    <property type="project" value="TreeGrafter"/>
</dbReference>
<evidence type="ECO:0000256" key="1">
    <source>
        <dbReference type="ARBA" id="ARBA00023002"/>
    </source>
</evidence>
<gene>
    <name evidence="3" type="ORF">SAMN05660350_01929</name>
</gene>
<protein>
    <submittedName>
        <fullName evidence="3">Pyridoxamine 5'-phosphate oxidase</fullName>
    </submittedName>
</protein>
<evidence type="ECO:0000313" key="3">
    <source>
        <dbReference type="EMBL" id="SHN71637.1"/>
    </source>
</evidence>
<organism evidence="3 4">
    <name type="scientific">Geodermatophilus obscurus</name>
    <dbReference type="NCBI Taxonomy" id="1861"/>
    <lineage>
        <taxon>Bacteria</taxon>
        <taxon>Bacillati</taxon>
        <taxon>Actinomycetota</taxon>
        <taxon>Actinomycetes</taxon>
        <taxon>Geodermatophilales</taxon>
        <taxon>Geodermatophilaceae</taxon>
        <taxon>Geodermatophilus</taxon>
    </lineage>
</organism>
<dbReference type="Proteomes" id="UP000184428">
    <property type="component" value="Unassembled WGS sequence"/>
</dbReference>
<dbReference type="AlphaFoldDB" id="A0A1M7TLN0"/>
<keyword evidence="1" id="KW-0560">Oxidoreductase</keyword>
<dbReference type="EMBL" id="FRDM01000007">
    <property type="protein sequence ID" value="SHN71637.1"/>
    <property type="molecule type" value="Genomic_DNA"/>
</dbReference>
<proteinExistence type="predicted"/>
<dbReference type="InterPro" id="IPR012349">
    <property type="entry name" value="Split_barrel_FMN-bd"/>
</dbReference>
<dbReference type="PANTHER" id="PTHR35176:SF6">
    <property type="entry name" value="HEME OXYGENASE HI_0854-RELATED"/>
    <property type="match status" value="1"/>
</dbReference>
<sequence>MPSWGAVAQQVPELLSRAEVFLTAGRHKTLATLRRDGAPRISGTEVELRDGQLWLGCMERSVKALDLRRDPRFALHSASVDPPAWTGDAKVAGRAEEVLDPALVEAVNGPDQARSHLFRLDISELVVVRMGEPADHLVVESWHEGRGLTRRERR</sequence>
<dbReference type="GO" id="GO:0016627">
    <property type="term" value="F:oxidoreductase activity, acting on the CH-CH group of donors"/>
    <property type="evidence" value="ECO:0007669"/>
    <property type="project" value="TreeGrafter"/>
</dbReference>
<dbReference type="RefSeq" id="WP_072917034.1">
    <property type="nucleotide sequence ID" value="NZ_FRDM01000007.1"/>
</dbReference>
<dbReference type="InterPro" id="IPR011576">
    <property type="entry name" value="Pyridox_Oxase_N"/>
</dbReference>
<evidence type="ECO:0000313" key="4">
    <source>
        <dbReference type="Proteomes" id="UP000184428"/>
    </source>
</evidence>
<evidence type="ECO:0000259" key="2">
    <source>
        <dbReference type="Pfam" id="PF01243"/>
    </source>
</evidence>
<feature type="domain" description="Pyridoxamine 5'-phosphate oxidase N-terminal" evidence="2">
    <location>
        <begin position="27"/>
        <end position="125"/>
    </location>
</feature>
<dbReference type="Pfam" id="PF01243">
    <property type="entry name" value="PNPOx_N"/>
    <property type="match status" value="1"/>
</dbReference>
<dbReference type="SUPFAM" id="SSF50475">
    <property type="entry name" value="FMN-binding split barrel"/>
    <property type="match status" value="1"/>
</dbReference>
<dbReference type="Gene3D" id="2.30.110.10">
    <property type="entry name" value="Electron Transport, Fmn-binding Protein, Chain A"/>
    <property type="match status" value="1"/>
</dbReference>
<accession>A0A1M7TLN0</accession>
<name>A0A1M7TLN0_9ACTN</name>
<dbReference type="PANTHER" id="PTHR35176">
    <property type="entry name" value="HEME OXYGENASE HI_0854-RELATED"/>
    <property type="match status" value="1"/>
</dbReference>
<reference evidence="3 4" key="1">
    <citation type="submission" date="2016-12" db="EMBL/GenBank/DDBJ databases">
        <authorList>
            <person name="Song W.-J."/>
            <person name="Kurnit D.M."/>
        </authorList>
    </citation>
    <scope>NUCLEOTIDE SEQUENCE [LARGE SCALE GENOMIC DNA]</scope>
    <source>
        <strain evidence="3 4">DSM 43162</strain>
    </source>
</reference>
<dbReference type="OrthoDB" id="5115613at2"/>